<dbReference type="Proteomes" id="UP001442494">
    <property type="component" value="Unassembled WGS sequence"/>
</dbReference>
<dbReference type="Gene3D" id="3.10.129.10">
    <property type="entry name" value="Hotdog Thioesterase"/>
    <property type="match status" value="1"/>
</dbReference>
<dbReference type="InterPro" id="IPR050563">
    <property type="entry name" value="4-hydroxybenzoyl-CoA_TE"/>
</dbReference>
<dbReference type="RefSeq" id="WP_190420127.1">
    <property type="nucleotide sequence ID" value="NZ_JAMPKK010000029.1"/>
</dbReference>
<dbReference type="SUPFAM" id="SSF54637">
    <property type="entry name" value="Thioesterase/thiol ester dehydrase-isomerase"/>
    <property type="match status" value="1"/>
</dbReference>
<reference evidence="1 2" key="1">
    <citation type="submission" date="2022-04" db="EMBL/GenBank/DDBJ databases">
        <title>Positive selection, recombination, and allopatry shape intraspecific diversity of widespread and dominant cyanobacteria.</title>
        <authorList>
            <person name="Wei J."/>
            <person name="Shu W."/>
            <person name="Hu C."/>
        </authorList>
    </citation>
    <scope>NUCLEOTIDE SEQUENCE [LARGE SCALE GENOMIC DNA]</scope>
    <source>
        <strain evidence="1 2">GB2-A5</strain>
    </source>
</reference>
<keyword evidence="2" id="KW-1185">Reference proteome</keyword>
<evidence type="ECO:0000313" key="1">
    <source>
        <dbReference type="EMBL" id="MEP0865634.1"/>
    </source>
</evidence>
<evidence type="ECO:0000313" key="2">
    <source>
        <dbReference type="Proteomes" id="UP001442494"/>
    </source>
</evidence>
<accession>A0ABV0JQ82</accession>
<dbReference type="CDD" id="cd00586">
    <property type="entry name" value="4HBT"/>
    <property type="match status" value="1"/>
</dbReference>
<dbReference type="PANTHER" id="PTHR31793">
    <property type="entry name" value="4-HYDROXYBENZOYL-COA THIOESTERASE FAMILY MEMBER"/>
    <property type="match status" value="1"/>
</dbReference>
<dbReference type="EMBL" id="JAMPKK010000029">
    <property type="protein sequence ID" value="MEP0865634.1"/>
    <property type="molecule type" value="Genomic_DNA"/>
</dbReference>
<gene>
    <name evidence="1" type="ORF">NDI37_14275</name>
</gene>
<protein>
    <submittedName>
        <fullName evidence="1">Acyl-CoA thioesterase</fullName>
    </submittedName>
</protein>
<organism evidence="1 2">
    <name type="scientific">Funiculus sociatus GB2-A5</name>
    <dbReference type="NCBI Taxonomy" id="2933946"/>
    <lineage>
        <taxon>Bacteria</taxon>
        <taxon>Bacillati</taxon>
        <taxon>Cyanobacteriota</taxon>
        <taxon>Cyanophyceae</taxon>
        <taxon>Coleofasciculales</taxon>
        <taxon>Coleofasciculaceae</taxon>
        <taxon>Funiculus</taxon>
    </lineage>
</organism>
<dbReference type="PANTHER" id="PTHR31793:SF24">
    <property type="entry name" value="LONG-CHAIN ACYL-COA THIOESTERASE FADM"/>
    <property type="match status" value="1"/>
</dbReference>
<name>A0ABV0JQ82_9CYAN</name>
<dbReference type="Pfam" id="PF13279">
    <property type="entry name" value="4HBT_2"/>
    <property type="match status" value="1"/>
</dbReference>
<proteinExistence type="predicted"/>
<comment type="caution">
    <text evidence="1">The sequence shown here is derived from an EMBL/GenBank/DDBJ whole genome shotgun (WGS) entry which is preliminary data.</text>
</comment>
<dbReference type="InterPro" id="IPR029069">
    <property type="entry name" value="HotDog_dom_sf"/>
</dbReference>
<sequence length="140" mass="16028">MQTSHNQQRPLEVELVLPVKTYDIDFAGIVSNIVYIRWLEDLRLEILDAYLPLQKMLEDGIAPILLQTQIEYKQPITIFDVPIGRMWMSKMKKLKWTVTAEIVAGKVAAIAEQSGGFINLSSRKPVLIPQQLYQAYLAQQ</sequence>